<keyword evidence="2" id="KW-1185">Reference proteome</keyword>
<organism evidence="1 2">
    <name type="scientific">Rhodobium orientis</name>
    <dbReference type="NCBI Taxonomy" id="34017"/>
    <lineage>
        <taxon>Bacteria</taxon>
        <taxon>Pseudomonadati</taxon>
        <taxon>Pseudomonadota</taxon>
        <taxon>Alphaproteobacteria</taxon>
        <taxon>Hyphomicrobiales</taxon>
        <taxon>Rhodobiaceae</taxon>
        <taxon>Rhodobium</taxon>
    </lineage>
</organism>
<name>A0A327JHZ4_9HYPH</name>
<protein>
    <recommendedName>
        <fullName evidence="3">DUF2164 domain-containing protein</fullName>
    </recommendedName>
</protein>
<dbReference type="Proteomes" id="UP000249299">
    <property type="component" value="Unassembled WGS sequence"/>
</dbReference>
<sequence length="85" mass="9222">MADTALSPAERDAATDAIVAWFEAELGQEIGRFDAGFLLDFFLKEIGPMFYNRALYDAQAILSKRLDSISEAILDLEKPGGIGPG</sequence>
<evidence type="ECO:0008006" key="3">
    <source>
        <dbReference type="Google" id="ProtNLM"/>
    </source>
</evidence>
<dbReference type="AlphaFoldDB" id="A0A327JHZ4"/>
<accession>A0A327JHZ4</accession>
<dbReference type="EMBL" id="NPEV01000037">
    <property type="protein sequence ID" value="RAI26010.1"/>
    <property type="molecule type" value="Genomic_DNA"/>
</dbReference>
<gene>
    <name evidence="1" type="ORF">CH339_15770</name>
</gene>
<dbReference type="RefSeq" id="WP_111435346.1">
    <property type="nucleotide sequence ID" value="NZ_JACIGG010000007.1"/>
</dbReference>
<evidence type="ECO:0000313" key="2">
    <source>
        <dbReference type="Proteomes" id="UP000249299"/>
    </source>
</evidence>
<dbReference type="OrthoDB" id="6629495at2"/>
<evidence type="ECO:0000313" key="1">
    <source>
        <dbReference type="EMBL" id="RAI26010.1"/>
    </source>
</evidence>
<comment type="caution">
    <text evidence="1">The sequence shown here is derived from an EMBL/GenBank/DDBJ whole genome shotgun (WGS) entry which is preliminary data.</text>
</comment>
<proteinExistence type="predicted"/>
<dbReference type="InterPro" id="IPR018680">
    <property type="entry name" value="DUF2164"/>
</dbReference>
<reference evidence="1 2" key="1">
    <citation type="submission" date="2017-07" db="EMBL/GenBank/DDBJ databases">
        <title>Draft Genome Sequences of Select Purple Nonsulfur Bacteria.</title>
        <authorList>
            <person name="Lasarre B."/>
            <person name="Mckinlay J.B."/>
        </authorList>
    </citation>
    <scope>NUCLEOTIDE SEQUENCE [LARGE SCALE GENOMIC DNA]</scope>
    <source>
        <strain evidence="1 2">DSM 11290</strain>
    </source>
</reference>
<dbReference type="Pfam" id="PF09932">
    <property type="entry name" value="DUF2164"/>
    <property type="match status" value="1"/>
</dbReference>